<comment type="caution">
    <text evidence="7">The sequence shown here is derived from an EMBL/GenBank/DDBJ whole genome shotgun (WGS) entry which is preliminary data.</text>
</comment>
<dbReference type="Gene3D" id="3.30.230.120">
    <property type="match status" value="1"/>
</dbReference>
<sequence length="978" mass="109962">MKNLYSLFLSQAYQDCWDDYNRSLKLRNFPKWDYVILTASNEQQAEGFRKQIDERKKFLPAGTKFVAIPDRGGKRVGSGGATLEVLKYLHEQEEDFEGLRVLVIHSGGDSKRVPQYSALGKLFSPVPHKLPNGRNSTLFDEFMISMSSVPSRIREGMVLLSGDVLLLFNPLQIDYSNVGAAAISFKENVETGKNHGVYLNGENGNVKCCLQKKSVEVLREVGAVNESDCVDIDTGALIFSTDMMGSLYSLIATEEDYDRHVNEKTRLSLYADFLYPLAEDSTLEDFYQEKPEGEFCEELTEARERVWKVLRPYRMKLLRLSPAKFIHFGTTREILALMSGGVNEYSDLGWSRLVGSSIRNNAAGYNSVLSSKASVGSDCYLEVSYVHRNSKIGDRCVLSYIDIQDRIIPDGVVLHGLKQRDGRFIVRIFGVNDNPKENLLFGRDLDELERNFDVKFWEDQPHTLWSANLYAEADTIQEAVDASLELYAAVTGEKVFDKDSWNAVSHKSLCAGFNDADPDAIIAWNRRMEDLVAMDEIAKAIHNQVPVDQIGKRHSLTKIQKEWVRKRLKKADFSEKMRLHYYLGMVLDDENEIQKCFQTIQSEVLESTIKNLVYNEKARIVSERHTVKLPLRVNWGGGWSDTPPYCNENGGTVLNVAILLNGEKPVEVTLERIDDLKVIFDSRDMDVHGEFDTIEPLQMTGDPFDPFALQKACLLACGIIPREGHELSEILKRLGGGFVMHSEVTNVPKGSGLGTSSILSAACVKAVFEFMGIAYTEEDLYSHVLAMEQIMSTGGGWQDQVGGITPGLKYITSMPGLEQKIKVTHVEIPEETKRELDERFVLIYTGQRRLARNLLRDVVGHYVGNEPDSLFALEEIQKTAALMRFELERGNVDGFAKLLDYHWELSKKVDAGSSNTLIEQIFSSIEDLIDGKLVCGAGGGGFLQVILKKGVSKQEVEEHLNNVFMDSLVGVADCRLVW</sequence>
<feature type="domain" description="GDP-fucose pyrophosphorylase" evidence="6">
    <location>
        <begin position="96"/>
        <end position="471"/>
    </location>
</feature>
<dbReference type="PANTHER" id="PTHR32463">
    <property type="entry name" value="L-FUCOSE KINASE"/>
    <property type="match status" value="1"/>
</dbReference>
<evidence type="ECO:0000256" key="3">
    <source>
        <dbReference type="ARBA" id="ARBA00022777"/>
    </source>
</evidence>
<keyword evidence="4" id="KW-0067">ATP-binding</keyword>
<feature type="domain" description="GHMP kinase N-terminal" evidence="5">
    <location>
        <begin position="732"/>
        <end position="801"/>
    </location>
</feature>
<gene>
    <name evidence="7" type="ORF">WMO28_15695</name>
</gene>
<evidence type="ECO:0000256" key="2">
    <source>
        <dbReference type="ARBA" id="ARBA00022741"/>
    </source>
</evidence>
<dbReference type="PANTHER" id="PTHR32463:SF0">
    <property type="entry name" value="L-FUCOSE KINASE"/>
    <property type="match status" value="1"/>
</dbReference>
<dbReference type="Pfam" id="PF00288">
    <property type="entry name" value="GHMP_kinases_N"/>
    <property type="match status" value="1"/>
</dbReference>
<keyword evidence="8" id="KW-1185">Reference proteome</keyword>
<dbReference type="PRINTS" id="PR00959">
    <property type="entry name" value="MEVGALKINASE"/>
</dbReference>
<proteinExistence type="predicted"/>
<dbReference type="SUPFAM" id="SSF55060">
    <property type="entry name" value="GHMP Kinase, C-terminal domain"/>
    <property type="match status" value="1"/>
</dbReference>
<keyword evidence="3" id="KW-0418">Kinase</keyword>
<evidence type="ECO:0000259" key="5">
    <source>
        <dbReference type="Pfam" id="PF00288"/>
    </source>
</evidence>
<dbReference type="InterPro" id="IPR012887">
    <property type="entry name" value="GDP_fucose_pyrophosphorylase"/>
</dbReference>
<evidence type="ECO:0000313" key="8">
    <source>
        <dbReference type="Proteomes" id="UP001473063"/>
    </source>
</evidence>
<dbReference type="InterPro" id="IPR020568">
    <property type="entry name" value="Ribosomal_Su5_D2-typ_SF"/>
</dbReference>
<dbReference type="InterPro" id="IPR006204">
    <property type="entry name" value="GHMP_kinase_N_dom"/>
</dbReference>
<dbReference type="RefSeq" id="WP_349057592.1">
    <property type="nucleotide sequence ID" value="NZ_JBBMEJ010000028.1"/>
</dbReference>
<dbReference type="InterPro" id="IPR052203">
    <property type="entry name" value="GHMP_Kinase-Related"/>
</dbReference>
<protein>
    <submittedName>
        <fullName evidence="7">L-fucokinase</fullName>
    </submittedName>
</protein>
<dbReference type="Proteomes" id="UP001473063">
    <property type="component" value="Unassembled WGS sequence"/>
</dbReference>
<evidence type="ECO:0000259" key="6">
    <source>
        <dbReference type="Pfam" id="PF07959"/>
    </source>
</evidence>
<evidence type="ECO:0000256" key="1">
    <source>
        <dbReference type="ARBA" id="ARBA00022679"/>
    </source>
</evidence>
<dbReference type="Pfam" id="PF07959">
    <property type="entry name" value="Fucose_pyrophosphorylase"/>
    <property type="match status" value="1"/>
</dbReference>
<keyword evidence="2" id="KW-0547">Nucleotide-binding</keyword>
<dbReference type="InterPro" id="IPR036554">
    <property type="entry name" value="GHMP_kinase_C_sf"/>
</dbReference>
<dbReference type="EMBL" id="JBBMEJ010000028">
    <property type="protein sequence ID" value="MEQ2372344.1"/>
    <property type="molecule type" value="Genomic_DNA"/>
</dbReference>
<reference evidence="7 8" key="1">
    <citation type="submission" date="2024-03" db="EMBL/GenBank/DDBJ databases">
        <title>Human intestinal bacterial collection.</title>
        <authorList>
            <person name="Pauvert C."/>
            <person name="Hitch T.C.A."/>
            <person name="Clavel T."/>
        </authorList>
    </citation>
    <scope>NUCLEOTIDE SEQUENCE [LARGE SCALE GENOMIC DNA]</scope>
    <source>
        <strain evidence="7 8">CLA-JM-H16</strain>
    </source>
</reference>
<organism evidence="7 8">
    <name type="scientific">Blautia aquisgranensis</name>
    <dbReference type="NCBI Taxonomy" id="3133153"/>
    <lineage>
        <taxon>Bacteria</taxon>
        <taxon>Bacillati</taxon>
        <taxon>Bacillota</taxon>
        <taxon>Clostridia</taxon>
        <taxon>Lachnospirales</taxon>
        <taxon>Lachnospiraceae</taxon>
        <taxon>Blautia</taxon>
    </lineage>
</organism>
<accession>A0ABV1BIA1</accession>
<evidence type="ECO:0000256" key="4">
    <source>
        <dbReference type="ARBA" id="ARBA00022840"/>
    </source>
</evidence>
<dbReference type="SUPFAM" id="SSF54211">
    <property type="entry name" value="Ribosomal protein S5 domain 2-like"/>
    <property type="match status" value="1"/>
</dbReference>
<name>A0ABV1BIA1_9FIRM</name>
<evidence type="ECO:0000313" key="7">
    <source>
        <dbReference type="EMBL" id="MEQ2372344.1"/>
    </source>
</evidence>
<keyword evidence="1" id="KW-0808">Transferase</keyword>